<dbReference type="PANTHER" id="PTHR42983:SF1">
    <property type="entry name" value="IRON-MOLYBDENUM PROTEIN"/>
    <property type="match status" value="1"/>
</dbReference>
<comment type="caution">
    <text evidence="3">The sequence shown here is derived from an EMBL/GenBank/DDBJ whole genome shotgun (WGS) entry which is preliminary data.</text>
</comment>
<dbReference type="EMBL" id="JAKNID010000031">
    <property type="protein sequence ID" value="MCG4565431.1"/>
    <property type="molecule type" value="Genomic_DNA"/>
</dbReference>
<evidence type="ECO:0000313" key="5">
    <source>
        <dbReference type="Proteomes" id="UP001108123"/>
    </source>
</evidence>
<feature type="domain" description="Dinitrogenase iron-molybdenum cofactor biosynthesis" evidence="1">
    <location>
        <begin position="13"/>
        <end position="103"/>
    </location>
</feature>
<reference evidence="2" key="2">
    <citation type="submission" date="2022-01" db="EMBL/GenBank/DDBJ databases">
        <title>Collection of gut derived symbiotic bacterial strains cultured from healthy donors.</title>
        <authorList>
            <person name="Lin H."/>
            <person name="Kohout C."/>
            <person name="Waligurski E."/>
            <person name="Pamer E.G."/>
        </authorList>
    </citation>
    <scope>NUCLEOTIDE SEQUENCE</scope>
    <source>
        <strain evidence="2">MSK.14.39</strain>
    </source>
</reference>
<dbReference type="CDD" id="cd00851">
    <property type="entry name" value="MTH1175"/>
    <property type="match status" value="1"/>
</dbReference>
<dbReference type="Gene3D" id="3.30.420.130">
    <property type="entry name" value="Dinitrogenase iron-molybdenum cofactor biosynthesis domain"/>
    <property type="match status" value="1"/>
</dbReference>
<sequence length="119" mass="12965">MKIGLSSNGKDLDSTLDLRFGRCSYFIIYDIEKSDFESIENKGLTSEGGAGIAASQQLIDENVDVIITGKLGPNAFNIINKADIKVFKSEAISIKDAIEKYKKGELLELKESGPAHHGM</sequence>
<dbReference type="SUPFAM" id="SSF53146">
    <property type="entry name" value="Nitrogenase accessory factor-like"/>
    <property type="match status" value="1"/>
</dbReference>
<evidence type="ECO:0000313" key="2">
    <source>
        <dbReference type="EMBL" id="MCG4565431.1"/>
    </source>
</evidence>
<dbReference type="OrthoDB" id="9807451at2"/>
<dbReference type="PANTHER" id="PTHR42983">
    <property type="entry name" value="DINITROGENASE IRON-MOLYBDENUM COFACTOR PROTEIN-RELATED"/>
    <property type="match status" value="1"/>
</dbReference>
<evidence type="ECO:0000313" key="4">
    <source>
        <dbReference type="Proteomes" id="UP000462760"/>
    </source>
</evidence>
<dbReference type="RefSeq" id="WP_154481626.1">
    <property type="nucleotide sequence ID" value="NZ_JAJBNW010000073.1"/>
</dbReference>
<evidence type="ECO:0000259" key="1">
    <source>
        <dbReference type="Pfam" id="PF02579"/>
    </source>
</evidence>
<accession>A0A844FE68</accession>
<dbReference type="InterPro" id="IPR003731">
    <property type="entry name" value="Di-Nase_FeMo-co_biosynth"/>
</dbReference>
<reference evidence="3 4" key="1">
    <citation type="submission" date="2019-08" db="EMBL/GenBank/DDBJ databases">
        <title>In-depth cultivation of the pig gut microbiome towards novel bacterial diversity and tailored functional studies.</title>
        <authorList>
            <person name="Wylensek D."/>
            <person name="Hitch T.C.A."/>
            <person name="Clavel T."/>
        </authorList>
    </citation>
    <scope>NUCLEOTIDE SEQUENCE [LARGE SCALE GENOMIC DNA]</scope>
    <source>
        <strain evidence="3 4">Med78-601-WT-4W-RMD-3</strain>
    </source>
</reference>
<keyword evidence="5" id="KW-1185">Reference proteome</keyword>
<organism evidence="3 4">
    <name type="scientific">Anaerosalibacter bizertensis</name>
    <dbReference type="NCBI Taxonomy" id="932217"/>
    <lineage>
        <taxon>Bacteria</taxon>
        <taxon>Bacillati</taxon>
        <taxon>Bacillota</taxon>
        <taxon>Tissierellia</taxon>
        <taxon>Tissierellales</taxon>
        <taxon>Sporanaerobacteraceae</taxon>
        <taxon>Anaerosalibacter</taxon>
    </lineage>
</organism>
<dbReference type="Proteomes" id="UP001108123">
    <property type="component" value="Unassembled WGS sequence"/>
</dbReference>
<gene>
    <name evidence="3" type="ORF">FYJ27_00780</name>
    <name evidence="2" type="ORF">L0P62_08215</name>
</gene>
<dbReference type="AlphaFoldDB" id="A0A844FE68"/>
<dbReference type="Pfam" id="PF02579">
    <property type="entry name" value="Nitro_FeMo-Co"/>
    <property type="match status" value="1"/>
</dbReference>
<dbReference type="InterPro" id="IPR033913">
    <property type="entry name" value="MTH1175_dom"/>
</dbReference>
<dbReference type="InterPro" id="IPR036105">
    <property type="entry name" value="DiNase_FeMo-co_biosyn_sf"/>
</dbReference>
<evidence type="ECO:0000313" key="3">
    <source>
        <dbReference type="EMBL" id="MSS42271.1"/>
    </source>
</evidence>
<protein>
    <submittedName>
        <fullName evidence="3">Diguanylate cyclase</fullName>
    </submittedName>
    <submittedName>
        <fullName evidence="2">NifB/NifX family molybdenum-iron cluster-binding protein</fullName>
    </submittedName>
</protein>
<dbReference type="EMBL" id="VULR01000001">
    <property type="protein sequence ID" value="MSS42271.1"/>
    <property type="molecule type" value="Genomic_DNA"/>
</dbReference>
<name>A0A844FE68_9FIRM</name>
<proteinExistence type="predicted"/>
<dbReference type="Proteomes" id="UP000462760">
    <property type="component" value="Unassembled WGS sequence"/>
</dbReference>